<feature type="compositionally biased region" description="Basic and acidic residues" evidence="1">
    <location>
        <begin position="440"/>
        <end position="479"/>
    </location>
</feature>
<accession>A0A3S0ZAM0</accession>
<feature type="region of interest" description="Disordered" evidence="1">
    <location>
        <begin position="378"/>
        <end position="425"/>
    </location>
</feature>
<feature type="compositionally biased region" description="Polar residues" evidence="1">
    <location>
        <begin position="64"/>
        <end position="73"/>
    </location>
</feature>
<sequence>MERPIQSRSQRQIEHQQQSRQQRHIENQALSLSQRQSENQRHIENQALSLSQRQSENQRHIENQALSLSQRQSENQRHGDNQVQSHGTNSRNKSAIELSVKGSRDFDHKSPHGDQKYRLNRLDSEHSLEGLRTFTPSSNSDVGADVRSVKNTASSTHQENRIEGYAARSRSKQSVVKPSESRGQSFSTILANSDMDTRPSESYTDLSKPTDPADHQWDPSWCDLEKEKKPRSYFYRKYLLGMPPNGRAGGSGLNRKSKKVPGKDSNYESVRRASEMRRVQSPSTFTSFSFQDLGERTQLENNIPLSKPRSKLFINVSQGKGLERRVSQALAKRSKLTKRVSFRNKMGLTDRQQGFNRCRVTRDRLYCKYFNIPVPEGYTADGEDEDFANNSSVENPDRPTRGRKLKRYRRKQPPTAPKMNLDGGAPILIDLEQPETTKEYFDQTEPRMIDQTPQERNELEREAPVEDRHKKEFYRKVDSESDFQEDEEPLPSERSFRTKFQIKPKASGNNSYDLQRVSSRTS</sequence>
<feature type="compositionally biased region" description="Basic residues" evidence="1">
    <location>
        <begin position="401"/>
        <end position="412"/>
    </location>
</feature>
<feature type="non-terminal residue" evidence="2">
    <location>
        <position position="522"/>
    </location>
</feature>
<dbReference type="EMBL" id="RQTK01001381">
    <property type="protein sequence ID" value="RUS70558.1"/>
    <property type="molecule type" value="Genomic_DNA"/>
</dbReference>
<feature type="region of interest" description="Disordered" evidence="1">
    <location>
        <begin position="131"/>
        <end position="215"/>
    </location>
</feature>
<feature type="compositionally biased region" description="Polar residues" evidence="1">
    <location>
        <begin position="81"/>
        <end position="93"/>
    </location>
</feature>
<evidence type="ECO:0000256" key="1">
    <source>
        <dbReference type="SAM" id="MobiDB-lite"/>
    </source>
</evidence>
<proteinExistence type="predicted"/>
<dbReference type="AlphaFoldDB" id="A0A3S0ZAM0"/>
<name>A0A3S0ZAM0_ELYCH</name>
<protein>
    <submittedName>
        <fullName evidence="2">Uncharacterized protein</fullName>
    </submittedName>
</protein>
<evidence type="ECO:0000313" key="3">
    <source>
        <dbReference type="Proteomes" id="UP000271974"/>
    </source>
</evidence>
<gene>
    <name evidence="2" type="ORF">EGW08_021672</name>
</gene>
<feature type="region of interest" description="Disordered" evidence="1">
    <location>
        <begin position="440"/>
        <end position="522"/>
    </location>
</feature>
<feature type="compositionally biased region" description="Acidic residues" evidence="1">
    <location>
        <begin position="480"/>
        <end position="490"/>
    </location>
</feature>
<evidence type="ECO:0000313" key="2">
    <source>
        <dbReference type="EMBL" id="RUS70558.1"/>
    </source>
</evidence>
<feature type="region of interest" description="Disordered" evidence="1">
    <location>
        <begin position="1"/>
        <end position="93"/>
    </location>
</feature>
<feature type="compositionally biased region" description="Polar residues" evidence="1">
    <location>
        <begin position="172"/>
        <end position="191"/>
    </location>
</feature>
<reference evidence="2 3" key="1">
    <citation type="submission" date="2019-01" db="EMBL/GenBank/DDBJ databases">
        <title>A draft genome assembly of the solar-powered sea slug Elysia chlorotica.</title>
        <authorList>
            <person name="Cai H."/>
            <person name="Li Q."/>
            <person name="Fang X."/>
            <person name="Li J."/>
            <person name="Curtis N.E."/>
            <person name="Altenburger A."/>
            <person name="Shibata T."/>
            <person name="Feng M."/>
            <person name="Maeda T."/>
            <person name="Schwartz J.A."/>
            <person name="Shigenobu S."/>
            <person name="Lundholm N."/>
            <person name="Nishiyama T."/>
            <person name="Yang H."/>
            <person name="Hasebe M."/>
            <person name="Li S."/>
            <person name="Pierce S.K."/>
            <person name="Wang J."/>
        </authorList>
    </citation>
    <scope>NUCLEOTIDE SEQUENCE [LARGE SCALE GENOMIC DNA]</scope>
    <source>
        <strain evidence="2">EC2010</strain>
        <tissue evidence="2">Whole organism of an adult</tissue>
    </source>
</reference>
<feature type="compositionally biased region" description="Polar residues" evidence="1">
    <location>
        <begin position="28"/>
        <end position="37"/>
    </location>
</feature>
<feature type="region of interest" description="Disordered" evidence="1">
    <location>
        <begin position="245"/>
        <end position="267"/>
    </location>
</feature>
<dbReference type="Proteomes" id="UP000271974">
    <property type="component" value="Unassembled WGS sequence"/>
</dbReference>
<feature type="compositionally biased region" description="Polar residues" evidence="1">
    <location>
        <begin position="507"/>
        <end position="522"/>
    </location>
</feature>
<keyword evidence="3" id="KW-1185">Reference proteome</keyword>
<feature type="compositionally biased region" description="Low complexity" evidence="1">
    <location>
        <begin position="1"/>
        <end position="20"/>
    </location>
</feature>
<organism evidence="2 3">
    <name type="scientific">Elysia chlorotica</name>
    <name type="common">Eastern emerald elysia</name>
    <name type="synonym">Sea slug</name>
    <dbReference type="NCBI Taxonomy" id="188477"/>
    <lineage>
        <taxon>Eukaryota</taxon>
        <taxon>Metazoa</taxon>
        <taxon>Spiralia</taxon>
        <taxon>Lophotrochozoa</taxon>
        <taxon>Mollusca</taxon>
        <taxon>Gastropoda</taxon>
        <taxon>Heterobranchia</taxon>
        <taxon>Euthyneura</taxon>
        <taxon>Panpulmonata</taxon>
        <taxon>Sacoglossa</taxon>
        <taxon>Placobranchoidea</taxon>
        <taxon>Plakobranchidae</taxon>
        <taxon>Elysia</taxon>
    </lineage>
</organism>
<comment type="caution">
    <text evidence="2">The sequence shown here is derived from an EMBL/GenBank/DDBJ whole genome shotgun (WGS) entry which is preliminary data.</text>
</comment>
<feature type="compositionally biased region" description="Polar residues" evidence="1">
    <location>
        <begin position="46"/>
        <end position="55"/>
    </location>
</feature>